<dbReference type="CDD" id="cd03499">
    <property type="entry name" value="SQR_TypeC_SdhC"/>
    <property type="match status" value="1"/>
</dbReference>
<evidence type="ECO:0000256" key="1">
    <source>
        <dbReference type="ARBA" id="ARBA00004448"/>
    </source>
</evidence>
<accession>A0A9W9XL05</accession>
<evidence type="ECO:0000313" key="13">
    <source>
        <dbReference type="EMBL" id="KAJ5494961.1"/>
    </source>
</evidence>
<protein>
    <submittedName>
        <fullName evidence="13">Uncharacterized protein</fullName>
    </submittedName>
</protein>
<dbReference type="InterPro" id="IPR000701">
    <property type="entry name" value="SuccDH_FuR_B_TM-su"/>
</dbReference>
<comment type="caution">
    <text evidence="13">The sequence shown here is derived from an EMBL/GenBank/DDBJ whole genome shotgun (WGS) entry which is preliminary data.</text>
</comment>
<dbReference type="RefSeq" id="XP_056793974.1">
    <property type="nucleotide sequence ID" value="XM_056929681.1"/>
</dbReference>
<evidence type="ECO:0000256" key="6">
    <source>
        <dbReference type="ARBA" id="ARBA00022792"/>
    </source>
</evidence>
<evidence type="ECO:0000256" key="9">
    <source>
        <dbReference type="ARBA" id="ARBA00023004"/>
    </source>
</evidence>
<keyword evidence="8 12" id="KW-1133">Transmembrane helix</keyword>
<evidence type="ECO:0000256" key="12">
    <source>
        <dbReference type="SAM" id="Phobius"/>
    </source>
</evidence>
<evidence type="ECO:0000256" key="5">
    <source>
        <dbReference type="ARBA" id="ARBA00022723"/>
    </source>
</evidence>
<keyword evidence="4 12" id="KW-0812">Transmembrane</keyword>
<dbReference type="Proteomes" id="UP001148312">
    <property type="component" value="Unassembled WGS sequence"/>
</dbReference>
<dbReference type="InterPro" id="IPR014314">
    <property type="entry name" value="Succ_DH_cytb556"/>
</dbReference>
<comment type="similarity">
    <text evidence="2">Belongs to the cytochrome b560 family.</text>
</comment>
<dbReference type="InterPro" id="IPR034804">
    <property type="entry name" value="SQR/QFR_C/D"/>
</dbReference>
<evidence type="ECO:0000256" key="10">
    <source>
        <dbReference type="ARBA" id="ARBA00023128"/>
    </source>
</evidence>
<organism evidence="13 14">
    <name type="scientific">Penicillium diatomitis</name>
    <dbReference type="NCBI Taxonomy" id="2819901"/>
    <lineage>
        <taxon>Eukaryota</taxon>
        <taxon>Fungi</taxon>
        <taxon>Dikarya</taxon>
        <taxon>Ascomycota</taxon>
        <taxon>Pezizomycotina</taxon>
        <taxon>Eurotiomycetes</taxon>
        <taxon>Eurotiomycetidae</taxon>
        <taxon>Eurotiales</taxon>
        <taxon>Aspergillaceae</taxon>
        <taxon>Penicillium</taxon>
    </lineage>
</organism>
<keyword evidence="6" id="KW-0999">Mitochondrion inner membrane</keyword>
<dbReference type="PANTHER" id="PTHR10978:SF5">
    <property type="entry name" value="SUCCINATE DEHYDROGENASE CYTOCHROME B560 SUBUNIT, MITOCHONDRIAL"/>
    <property type="match status" value="1"/>
</dbReference>
<dbReference type="PANTHER" id="PTHR10978">
    <property type="entry name" value="SUCCINATE DEHYDROGENASE CYTOCHROME B560 SUBUNIT"/>
    <property type="match status" value="1"/>
</dbReference>
<evidence type="ECO:0000256" key="3">
    <source>
        <dbReference type="ARBA" id="ARBA00022617"/>
    </source>
</evidence>
<dbReference type="Gene3D" id="1.20.1300.10">
    <property type="entry name" value="Fumarate reductase/succinate dehydrogenase, transmembrane subunit"/>
    <property type="match status" value="1"/>
</dbReference>
<dbReference type="NCBIfam" id="TIGR02970">
    <property type="entry name" value="succ_dehyd_cytB"/>
    <property type="match status" value="1"/>
</dbReference>
<dbReference type="SUPFAM" id="SSF81343">
    <property type="entry name" value="Fumarate reductase respiratory complex transmembrane subunits"/>
    <property type="match status" value="1"/>
</dbReference>
<dbReference type="PROSITE" id="PS01001">
    <property type="entry name" value="SDH_CYT_2"/>
    <property type="match status" value="1"/>
</dbReference>
<dbReference type="AlphaFoldDB" id="A0A9W9XL05"/>
<sequence>MFSQKLVQQSARRLAVQQPLAIQSMVRASPAAATLGLQKSVDKKALNRAVTSTAAEENSILAKQRMNRPVSPHLAIYRPQIGWVASGLNRVTGVALSGTLYLWATAYLASPALGWHVESASMVAAMGALPFAAKVLLKTIMALPFTFHSFNGLRHLMWDMGRGLSNNVIIKSGWTVVGVSVASALALAFV</sequence>
<keyword evidence="9" id="KW-0408">Iron</keyword>
<dbReference type="GO" id="GO:0005743">
    <property type="term" value="C:mitochondrial inner membrane"/>
    <property type="evidence" value="ECO:0007669"/>
    <property type="project" value="UniProtKB-SubCell"/>
</dbReference>
<feature type="transmembrane region" description="Helical" evidence="12">
    <location>
        <begin position="168"/>
        <end position="189"/>
    </location>
</feature>
<evidence type="ECO:0000256" key="11">
    <source>
        <dbReference type="ARBA" id="ARBA00023136"/>
    </source>
</evidence>
<keyword evidence="5" id="KW-0479">Metal-binding</keyword>
<evidence type="ECO:0000256" key="2">
    <source>
        <dbReference type="ARBA" id="ARBA00007244"/>
    </source>
</evidence>
<dbReference type="FunFam" id="1.20.1300.10:FF:000008">
    <property type="entry name" value="Succinate dehydrogenase cytochrome b560 subunit"/>
    <property type="match status" value="1"/>
</dbReference>
<comment type="subcellular location">
    <subcellularLocation>
        <location evidence="1">Mitochondrion inner membrane</location>
        <topology evidence="1">Multi-pass membrane protein</topology>
    </subcellularLocation>
</comment>
<evidence type="ECO:0000256" key="7">
    <source>
        <dbReference type="ARBA" id="ARBA00022946"/>
    </source>
</evidence>
<reference evidence="13" key="2">
    <citation type="journal article" date="2023" name="IMA Fungus">
        <title>Comparative genomic study of the Penicillium genus elucidates a diverse pangenome and 15 lateral gene transfer events.</title>
        <authorList>
            <person name="Petersen C."/>
            <person name="Sorensen T."/>
            <person name="Nielsen M.R."/>
            <person name="Sondergaard T.E."/>
            <person name="Sorensen J.L."/>
            <person name="Fitzpatrick D.A."/>
            <person name="Frisvad J.C."/>
            <person name="Nielsen K.L."/>
        </authorList>
    </citation>
    <scope>NUCLEOTIDE SEQUENCE</scope>
    <source>
        <strain evidence="13">IBT 30728</strain>
    </source>
</reference>
<dbReference type="GO" id="GO:0046872">
    <property type="term" value="F:metal ion binding"/>
    <property type="evidence" value="ECO:0007669"/>
    <property type="project" value="UniProtKB-KW"/>
</dbReference>
<evidence type="ECO:0000256" key="4">
    <source>
        <dbReference type="ARBA" id="ARBA00022692"/>
    </source>
</evidence>
<gene>
    <name evidence="13" type="ORF">N7539_000077</name>
</gene>
<proteinExistence type="inferred from homology"/>
<evidence type="ECO:0000256" key="8">
    <source>
        <dbReference type="ARBA" id="ARBA00022989"/>
    </source>
</evidence>
<feature type="transmembrane region" description="Helical" evidence="12">
    <location>
        <begin position="88"/>
        <end position="110"/>
    </location>
</feature>
<dbReference type="Pfam" id="PF01127">
    <property type="entry name" value="Sdh_cyt"/>
    <property type="match status" value="1"/>
</dbReference>
<dbReference type="GO" id="GO:0009055">
    <property type="term" value="F:electron transfer activity"/>
    <property type="evidence" value="ECO:0007669"/>
    <property type="project" value="InterPro"/>
</dbReference>
<keyword evidence="7" id="KW-0809">Transit peptide</keyword>
<dbReference type="GeneID" id="81619930"/>
<evidence type="ECO:0000313" key="14">
    <source>
        <dbReference type="Proteomes" id="UP001148312"/>
    </source>
</evidence>
<keyword evidence="10" id="KW-0496">Mitochondrion</keyword>
<name>A0A9W9XL05_9EURO</name>
<keyword evidence="14" id="KW-1185">Reference proteome</keyword>
<keyword evidence="3" id="KW-0349">Heme</keyword>
<feature type="transmembrane region" description="Helical" evidence="12">
    <location>
        <begin position="122"/>
        <end position="147"/>
    </location>
</feature>
<dbReference type="GO" id="GO:0006121">
    <property type="term" value="P:mitochondrial electron transport, succinate to ubiquinone"/>
    <property type="evidence" value="ECO:0007669"/>
    <property type="project" value="TreeGrafter"/>
</dbReference>
<dbReference type="InterPro" id="IPR018495">
    <property type="entry name" value="Succ_DH_cyt_bsu_CS"/>
</dbReference>
<reference evidence="13" key="1">
    <citation type="submission" date="2022-12" db="EMBL/GenBank/DDBJ databases">
        <authorList>
            <person name="Petersen C."/>
        </authorList>
    </citation>
    <scope>NUCLEOTIDE SEQUENCE</scope>
    <source>
        <strain evidence="13">IBT 30728</strain>
    </source>
</reference>
<dbReference type="GO" id="GO:0006099">
    <property type="term" value="P:tricarboxylic acid cycle"/>
    <property type="evidence" value="ECO:0007669"/>
    <property type="project" value="InterPro"/>
</dbReference>
<keyword evidence="11 12" id="KW-0472">Membrane</keyword>
<dbReference type="EMBL" id="JAPWDQ010000001">
    <property type="protein sequence ID" value="KAJ5494961.1"/>
    <property type="molecule type" value="Genomic_DNA"/>
</dbReference>